<dbReference type="Gene3D" id="1.10.260.40">
    <property type="entry name" value="lambda repressor-like DNA-binding domains"/>
    <property type="match status" value="1"/>
</dbReference>
<proteinExistence type="predicted"/>
<evidence type="ECO:0000313" key="3">
    <source>
        <dbReference type="Proteomes" id="UP000185696"/>
    </source>
</evidence>
<dbReference type="GO" id="GO:0003677">
    <property type="term" value="F:DNA binding"/>
    <property type="evidence" value="ECO:0007669"/>
    <property type="project" value="InterPro"/>
</dbReference>
<dbReference type="OrthoDB" id="3420984at2"/>
<organism evidence="2 3">
    <name type="scientific">Actinophytocola xinjiangensis</name>
    <dbReference type="NCBI Taxonomy" id="485602"/>
    <lineage>
        <taxon>Bacteria</taxon>
        <taxon>Bacillati</taxon>
        <taxon>Actinomycetota</taxon>
        <taxon>Actinomycetes</taxon>
        <taxon>Pseudonocardiales</taxon>
        <taxon>Pseudonocardiaceae</taxon>
    </lineage>
</organism>
<feature type="domain" description="HTH cro/C1-type" evidence="1">
    <location>
        <begin position="18"/>
        <end position="63"/>
    </location>
</feature>
<dbReference type="AlphaFoldDB" id="A0A7Z1AXH3"/>
<evidence type="ECO:0000259" key="1">
    <source>
        <dbReference type="PROSITE" id="PS50943"/>
    </source>
</evidence>
<dbReference type="RefSeq" id="WP_075135557.1">
    <property type="nucleotide sequence ID" value="NZ_MSIF01000014.1"/>
</dbReference>
<dbReference type="InterPro" id="IPR010982">
    <property type="entry name" value="Lambda_DNA-bd_dom_sf"/>
</dbReference>
<protein>
    <submittedName>
        <fullName evidence="2">Transcriptional regulator</fullName>
    </submittedName>
</protein>
<dbReference type="InterPro" id="IPR001387">
    <property type="entry name" value="Cro/C1-type_HTH"/>
</dbReference>
<name>A0A7Z1AXH3_9PSEU</name>
<accession>A0A7Z1AXH3</accession>
<evidence type="ECO:0000313" key="2">
    <source>
        <dbReference type="EMBL" id="OLF07717.1"/>
    </source>
</evidence>
<dbReference type="CDD" id="cd00093">
    <property type="entry name" value="HTH_XRE"/>
    <property type="match status" value="1"/>
</dbReference>
<reference evidence="2 3" key="1">
    <citation type="submission" date="2016-12" db="EMBL/GenBank/DDBJ databases">
        <title>The draft genome sequence of Actinophytocola xinjiangensis.</title>
        <authorList>
            <person name="Wang W."/>
            <person name="Yuan L."/>
        </authorList>
    </citation>
    <scope>NUCLEOTIDE SEQUENCE [LARGE SCALE GENOMIC DNA]</scope>
    <source>
        <strain evidence="2 3">CGMCC 4.4663</strain>
    </source>
</reference>
<dbReference type="Pfam" id="PF01381">
    <property type="entry name" value="HTH_3"/>
    <property type="match status" value="1"/>
</dbReference>
<keyword evidence="3" id="KW-1185">Reference proteome</keyword>
<dbReference type="SMART" id="SM00530">
    <property type="entry name" value="HTH_XRE"/>
    <property type="match status" value="1"/>
</dbReference>
<gene>
    <name evidence="2" type="ORF">BLA60_25595</name>
</gene>
<comment type="caution">
    <text evidence="2">The sequence shown here is derived from an EMBL/GenBank/DDBJ whole genome shotgun (WGS) entry which is preliminary data.</text>
</comment>
<dbReference type="PROSITE" id="PS50943">
    <property type="entry name" value="HTH_CROC1"/>
    <property type="match status" value="1"/>
</dbReference>
<dbReference type="SUPFAM" id="SSF47413">
    <property type="entry name" value="lambda repressor-like DNA-binding domains"/>
    <property type="match status" value="1"/>
</dbReference>
<dbReference type="EMBL" id="MSIF01000014">
    <property type="protein sequence ID" value="OLF07717.1"/>
    <property type="molecule type" value="Genomic_DNA"/>
</dbReference>
<sequence length="398" mass="43273">MDDSVGKRIAKRRGKLFTQQGLADRAQVSVDVIRKLEQGQRHTASVDVFQRIARALDVPLSRLLDKQDAVPSEDPDAGVVAIRHALTPVDDLLDDDVIDTAPLTVEDAERTVTYMWGCYWSGRYELLSRLLPEALIGLRATASAVPVADRPRAARALARGYQAAGDTLVHLDQPDAAWLAIREAMRAARESNDELLDAALRVSVAWQLLVQGRYDESERVALAAARGVEPAGDVNDAQLATYGVLTSTAATAAARSRRASTANDLLGVAGEVANRLGYERSECQTTFGPAKVAMMSVDCAVVQDDYGDALANARNLPRDAALPLASRARHLADVAMAHLRLGHGDRALTTILSMEQLAPDWIEYQALPRQMVSELVEQERRVSAPLRELAIRLGAYPD</sequence>
<dbReference type="Proteomes" id="UP000185696">
    <property type="component" value="Unassembled WGS sequence"/>
</dbReference>